<protein>
    <submittedName>
        <fullName evidence="1">Uncharacterized protein</fullName>
    </submittedName>
</protein>
<evidence type="ECO:0000313" key="2">
    <source>
        <dbReference type="Proteomes" id="UP001056120"/>
    </source>
</evidence>
<dbReference type="Proteomes" id="UP001056120">
    <property type="component" value="Linkage Group LG12"/>
</dbReference>
<proteinExistence type="predicted"/>
<comment type="caution">
    <text evidence="1">The sequence shown here is derived from an EMBL/GenBank/DDBJ whole genome shotgun (WGS) entry which is preliminary data.</text>
</comment>
<reference evidence="2" key="1">
    <citation type="journal article" date="2022" name="Mol. Ecol. Resour.">
        <title>The genomes of chicory, endive, great burdock and yacon provide insights into Asteraceae palaeo-polyploidization history and plant inulin production.</title>
        <authorList>
            <person name="Fan W."/>
            <person name="Wang S."/>
            <person name="Wang H."/>
            <person name="Wang A."/>
            <person name="Jiang F."/>
            <person name="Liu H."/>
            <person name="Zhao H."/>
            <person name="Xu D."/>
            <person name="Zhang Y."/>
        </authorList>
    </citation>
    <scope>NUCLEOTIDE SEQUENCE [LARGE SCALE GENOMIC DNA]</scope>
    <source>
        <strain evidence="2">cv. Yunnan</strain>
    </source>
</reference>
<accession>A0ACB9HCE2</accession>
<name>A0ACB9HCE2_9ASTR</name>
<dbReference type="EMBL" id="CM042029">
    <property type="protein sequence ID" value="KAI3793176.1"/>
    <property type="molecule type" value="Genomic_DNA"/>
</dbReference>
<evidence type="ECO:0000313" key="1">
    <source>
        <dbReference type="EMBL" id="KAI3793176.1"/>
    </source>
</evidence>
<sequence>MHPTHTSNTYILLFCLFTSLFSVIRATFNLTLPHQHPNPEAVVQEVQSYKTIDGRGANVAFTGGGCITLHEELLVQHAGVKEEFENEIKLISNIHHRNLLRLLGWSIEGSYLLLVLEYMPNGSLDRFLWGIGDKSTYKRDVGGEEEDGFAYAAVIDDGGLDARSVSGGDRRLRAGCCGDRRWRAGFAYAQGVERLRGK</sequence>
<gene>
    <name evidence="1" type="ORF">L1987_35791</name>
</gene>
<organism evidence="1 2">
    <name type="scientific">Smallanthus sonchifolius</name>
    <dbReference type="NCBI Taxonomy" id="185202"/>
    <lineage>
        <taxon>Eukaryota</taxon>
        <taxon>Viridiplantae</taxon>
        <taxon>Streptophyta</taxon>
        <taxon>Embryophyta</taxon>
        <taxon>Tracheophyta</taxon>
        <taxon>Spermatophyta</taxon>
        <taxon>Magnoliopsida</taxon>
        <taxon>eudicotyledons</taxon>
        <taxon>Gunneridae</taxon>
        <taxon>Pentapetalae</taxon>
        <taxon>asterids</taxon>
        <taxon>campanulids</taxon>
        <taxon>Asterales</taxon>
        <taxon>Asteraceae</taxon>
        <taxon>Asteroideae</taxon>
        <taxon>Heliantheae alliance</taxon>
        <taxon>Millerieae</taxon>
        <taxon>Smallanthus</taxon>
    </lineage>
</organism>
<reference evidence="1 2" key="2">
    <citation type="journal article" date="2022" name="Mol. Ecol. Resour.">
        <title>The genomes of chicory, endive, great burdock and yacon provide insights into Asteraceae paleo-polyploidization history and plant inulin production.</title>
        <authorList>
            <person name="Fan W."/>
            <person name="Wang S."/>
            <person name="Wang H."/>
            <person name="Wang A."/>
            <person name="Jiang F."/>
            <person name="Liu H."/>
            <person name="Zhao H."/>
            <person name="Xu D."/>
            <person name="Zhang Y."/>
        </authorList>
    </citation>
    <scope>NUCLEOTIDE SEQUENCE [LARGE SCALE GENOMIC DNA]</scope>
    <source>
        <strain evidence="2">cv. Yunnan</strain>
        <tissue evidence="1">Leaves</tissue>
    </source>
</reference>
<keyword evidence="2" id="KW-1185">Reference proteome</keyword>